<organism evidence="4 5">
    <name type="scientific">Blepharisma stoltei</name>
    <dbReference type="NCBI Taxonomy" id="1481888"/>
    <lineage>
        <taxon>Eukaryota</taxon>
        <taxon>Sar</taxon>
        <taxon>Alveolata</taxon>
        <taxon>Ciliophora</taxon>
        <taxon>Postciliodesmatophora</taxon>
        <taxon>Heterotrichea</taxon>
        <taxon>Heterotrichida</taxon>
        <taxon>Blepharismidae</taxon>
        <taxon>Blepharisma</taxon>
    </lineage>
</organism>
<dbReference type="PROSITE" id="PS50069">
    <property type="entry name" value="CULLIN_2"/>
    <property type="match status" value="1"/>
</dbReference>
<dbReference type="Gene3D" id="3.40.50.300">
    <property type="entry name" value="P-loop containing nucleotide triphosphate hydrolases"/>
    <property type="match status" value="1"/>
</dbReference>
<evidence type="ECO:0000313" key="4">
    <source>
        <dbReference type="EMBL" id="CAG9331970.1"/>
    </source>
</evidence>
<gene>
    <name evidence="4" type="ORF">BSTOLATCC_MIC54024</name>
</gene>
<dbReference type="SUPFAM" id="SSF48371">
    <property type="entry name" value="ARM repeat"/>
    <property type="match status" value="1"/>
</dbReference>
<dbReference type="EMBL" id="CAJZBQ010000053">
    <property type="protein sequence ID" value="CAG9331970.1"/>
    <property type="molecule type" value="Genomic_DNA"/>
</dbReference>
<comment type="similarity">
    <text evidence="1">Belongs to the cullin family.</text>
</comment>
<evidence type="ECO:0000313" key="5">
    <source>
        <dbReference type="Proteomes" id="UP001162131"/>
    </source>
</evidence>
<evidence type="ECO:0000259" key="3">
    <source>
        <dbReference type="PROSITE" id="PS50069"/>
    </source>
</evidence>
<feature type="region of interest" description="Disordered" evidence="2">
    <location>
        <begin position="672"/>
        <end position="693"/>
    </location>
</feature>
<protein>
    <recommendedName>
        <fullName evidence="3">Cullin family profile domain-containing protein</fullName>
    </recommendedName>
</protein>
<comment type="caution">
    <text evidence="4">The sequence shown here is derived from an EMBL/GenBank/DDBJ whole genome shotgun (WGS) entry which is preliminary data.</text>
</comment>
<feature type="domain" description="Cullin family profile" evidence="3">
    <location>
        <begin position="460"/>
        <end position="554"/>
    </location>
</feature>
<dbReference type="SUPFAM" id="SSF52540">
    <property type="entry name" value="P-loop containing nucleoside triphosphate hydrolases"/>
    <property type="match status" value="1"/>
</dbReference>
<dbReference type="Proteomes" id="UP001162131">
    <property type="component" value="Unassembled WGS sequence"/>
</dbReference>
<proteinExistence type="inferred from homology"/>
<keyword evidence="5" id="KW-1185">Reference proteome</keyword>
<evidence type="ECO:0000256" key="2">
    <source>
        <dbReference type="SAM" id="MobiDB-lite"/>
    </source>
</evidence>
<feature type="compositionally biased region" description="Low complexity" evidence="2">
    <location>
        <begin position="676"/>
        <end position="692"/>
    </location>
</feature>
<reference evidence="4" key="1">
    <citation type="submission" date="2021-09" db="EMBL/GenBank/DDBJ databases">
        <authorList>
            <consortium name="AG Swart"/>
            <person name="Singh M."/>
            <person name="Singh A."/>
            <person name="Seah K."/>
            <person name="Emmerich C."/>
        </authorList>
    </citation>
    <scope>NUCLEOTIDE SEQUENCE</scope>
    <source>
        <strain evidence="4">ATCC30299</strain>
    </source>
</reference>
<dbReference type="InterPro" id="IPR016158">
    <property type="entry name" value="Cullin_homology"/>
</dbReference>
<dbReference type="InterPro" id="IPR027417">
    <property type="entry name" value="P-loop_NTPase"/>
</dbReference>
<dbReference type="InterPro" id="IPR016024">
    <property type="entry name" value="ARM-type_fold"/>
</dbReference>
<accession>A0AAU9K141</accession>
<sequence>MEISYANYLISRLSIFKDPFSSTEIQTEMLCYPISYLAEDQLKGLECGLLQDIEDHQLIFDSLQKDLPKSEKLSYEHHFIADGAAHLLANSHRENFVFLLGTPKIGKSSLLRKIALLAAQNLKSNSNSPVPLLVNLKKVMEYEVSSMVQFMEACYSQLEEFEAFLRQKFFHGKIILLLDGLDEVKGQKKKVCEYVFKVIEMYSSLSLCVITSRFKGYIETKGAVVARMELIPLKLQISMAQYMLSELQFERFVSIVTEGSNFYSEFMSTPFFLSLFLDLFRWGEIGASENISRGILYSIGLRKLLGKSVTPDIFRFLELLATDILAKDIREFSFLDVQKLGFGDCWNAIKQMPIFIRVENDIIEKLSTGPLSDEEYYRDSIDAECGIGEVKDTPLFQALKGSTARLSSIQKSSLIKDRIFSMQSSKESLERELNCEALEYFRFLSLRFAEILSAHNLINQIEDLISQLAGAFLMESSAFQKAFNQCLPKNYLFSRKYREVVTLFASLCNENIFENFIKYLLAENTLEFCHIAERLLKERNQTHKFKHLINKLKQSKCELTKKQFVRNFSHPSSVVRRICRSEAIDNGIFEMEMQTLISRNFEASLRLSHWLALKQISAVCNDSSVRVTRILLNRVVDIAADMIQQANKSQSYKSIVLKVHLTLLLASFEKVDKSPSGKNSSSSCTTPPSNVSIAPSAQELFDKNTEESTIRISFDRMKIPRRDSVNLDRMGSTNKVISTLLEALRVCESIDVNLTVRSLILLGCSMSHMHSALAGRFFNLGDRCSKLDILQVLRDLGFVTQHTVDIPLLCIDYSKETKEKAKEILRLLNAGKLKKYAMNVLMKDESQPVKSILALRALGFASSFELDEEVVHFLVQFIDHYDLLFRLEALKSLYNLISATQGINTQDTQIRKILAAAPHVIRDRLKLPKYSSTMRIASLKCLIALWILLDKGREDNHICEMNHILVKEQLGTSFLVGSLESIMPILYEFLSSDIQEEIDAGWQCLIEIDPFSNNSNFPEVIKFVKNVLLDSRIKTRKYALKLLVKTIPSLELKDETMKILIDLIPIFTSKEIELVAKIIFNWSEISSLKSIFPPLSSAILPEFATHFSNIFHLIDTLGKVIDQEYGYISEIPQTGSSSEFKQLNHQNKSIMNHITENLQSTLKSSIPKRNEFLDISGEPSFFKDDSLQDMSIIEIDDSENKTSLDSGSGDSDEKLPSVVLCYTILKSGIKSEAINHIVLKYLKKYDNIDEFCVAAEAWAIINGSKEFYQPQVEVALNNLIDDYPEKIAKAVIDLKFKSDSICNKLIVNLSSGTLKLDYTYKAILISMQLNSSAPLEELCRLAINYTNNDPQLLLFIHNQVSNTIEQFTINCDSQLKSLIICLSNNHCGLLVQPIWQYWTNRLSENPGYVLPEDIQIVLENSEDMDSKFLLRWARTLGILKVEFVGNESIISMPTRKMWNI</sequence>
<name>A0AAU9K141_9CILI</name>
<evidence type="ECO:0000256" key="1">
    <source>
        <dbReference type="PROSITE-ProRule" id="PRU00330"/>
    </source>
</evidence>